<comment type="subcellular location">
    <subcellularLocation>
        <location evidence="1">Cell membrane</location>
        <topology evidence="1">Multi-pass membrane protein</topology>
    </subcellularLocation>
</comment>
<evidence type="ECO:0000256" key="4">
    <source>
        <dbReference type="ARBA" id="ARBA00022475"/>
    </source>
</evidence>
<feature type="transmembrane region" description="Helical" evidence="8">
    <location>
        <begin position="501"/>
        <end position="523"/>
    </location>
</feature>
<dbReference type="GO" id="GO:0005886">
    <property type="term" value="C:plasma membrane"/>
    <property type="evidence" value="ECO:0007669"/>
    <property type="project" value="UniProtKB-SubCell"/>
</dbReference>
<evidence type="ECO:0000256" key="5">
    <source>
        <dbReference type="ARBA" id="ARBA00022692"/>
    </source>
</evidence>
<name>A0A9W5RFQ2_9ACTO</name>
<keyword evidence="4" id="KW-1003">Cell membrane</keyword>
<keyword evidence="7 8" id="KW-0472">Membrane</keyword>
<dbReference type="Gene3D" id="3.30.70.1450">
    <property type="entry name" value="Regulator of K+ conductance, C-terminal domain"/>
    <property type="match status" value="1"/>
</dbReference>
<feature type="transmembrane region" description="Helical" evidence="8">
    <location>
        <begin position="6"/>
        <end position="24"/>
    </location>
</feature>
<evidence type="ECO:0000256" key="7">
    <source>
        <dbReference type="ARBA" id="ARBA00023136"/>
    </source>
</evidence>
<dbReference type="InterPro" id="IPR050144">
    <property type="entry name" value="AAE_transporter"/>
</dbReference>
<dbReference type="EMBL" id="AGWN01000001">
    <property type="protein sequence ID" value="EPD31547.1"/>
    <property type="molecule type" value="Genomic_DNA"/>
</dbReference>
<sequence length="524" mass="54766">MYEILSQSAILTFFLVVALGAAFGQIKFWHLKFGAAGALFVGLALSAAYPDLGQNMSLLQSIGLAMFTYTVGVAAGSTFMQQLKSQAPLIGAAALMTIAAGVVTVVGGKLLDIPAELSTGLFTGALTSAPALDSALRVTGSATPGAGYAVGYPFGVIVGIIIVTIVVERPWKGEKDTPSLAGAGLVARTAHVQKTINLRQIEPWACQDVRFSYLRRGDKTRVVVPGEELQPDDLVVVVGIEERVHETIDILGYESSVHIADDRRAVDFEKIRVSNSDMTGRTIAELNIPVKFGGIITRVTRGDLELLAKDELALQPGDEVSVSVPSSQLQAVRSFFGDSDRRIAEVDALTFGLGMVLGLLLGLVSVPMPGGAMFSLGAAAGPLVVGMVLGALRRTGNLIWSMPESVNLTVRQLGLLFFLAALGLGAGPAFKEVVVTSLGWKAAILATSITLISATMLAIAGRLLKLSGPRTAGGVAGFLGQPAIMQAAAAKVADERIESAYAALFASSIVFKILLVPAIYAFLA</sequence>
<feature type="transmembrane region" description="Helical" evidence="8">
    <location>
        <begin position="87"/>
        <end position="108"/>
    </location>
</feature>
<dbReference type="GO" id="GO:0006813">
    <property type="term" value="P:potassium ion transport"/>
    <property type="evidence" value="ECO:0007669"/>
    <property type="project" value="InterPro"/>
</dbReference>
<dbReference type="RefSeq" id="WP_016444657.1">
    <property type="nucleotide sequence ID" value="NZ_KE150266.1"/>
</dbReference>
<feature type="transmembrane region" description="Helical" evidence="8">
    <location>
        <begin position="372"/>
        <end position="392"/>
    </location>
</feature>
<evidence type="ECO:0000313" key="10">
    <source>
        <dbReference type="EMBL" id="EPD31547.1"/>
    </source>
</evidence>
<feature type="transmembrane region" description="Helical" evidence="8">
    <location>
        <begin position="61"/>
        <end position="80"/>
    </location>
</feature>
<keyword evidence="3" id="KW-0813">Transport</keyword>
<gene>
    <name evidence="10" type="ORF">HMPREF9238_01323</name>
</gene>
<dbReference type="Pfam" id="PF06826">
    <property type="entry name" value="Asp-Al_Ex"/>
    <property type="match status" value="2"/>
</dbReference>
<evidence type="ECO:0000313" key="11">
    <source>
        <dbReference type="Proteomes" id="UP000014387"/>
    </source>
</evidence>
<dbReference type="GO" id="GO:0008324">
    <property type="term" value="F:monoatomic cation transmembrane transporter activity"/>
    <property type="evidence" value="ECO:0007669"/>
    <property type="project" value="InterPro"/>
</dbReference>
<organism evidence="10 11">
    <name type="scientific">Gleimia europaea ACS-120-V-Col10b</name>
    <dbReference type="NCBI Taxonomy" id="883069"/>
    <lineage>
        <taxon>Bacteria</taxon>
        <taxon>Bacillati</taxon>
        <taxon>Actinomycetota</taxon>
        <taxon>Actinomycetes</taxon>
        <taxon>Actinomycetales</taxon>
        <taxon>Actinomycetaceae</taxon>
        <taxon>Gleimia</taxon>
    </lineage>
</organism>
<dbReference type="InterPro" id="IPR006512">
    <property type="entry name" value="YidE_YbjL"/>
</dbReference>
<dbReference type="NCBIfam" id="TIGR01625">
    <property type="entry name" value="YidE_YbjL_dupl"/>
    <property type="match status" value="2"/>
</dbReference>
<keyword evidence="11" id="KW-1185">Reference proteome</keyword>
<evidence type="ECO:0000256" key="3">
    <source>
        <dbReference type="ARBA" id="ARBA00022448"/>
    </source>
</evidence>
<evidence type="ECO:0000256" key="6">
    <source>
        <dbReference type="ARBA" id="ARBA00022989"/>
    </source>
</evidence>
<dbReference type="Pfam" id="PF02080">
    <property type="entry name" value="TrkA_C"/>
    <property type="match status" value="1"/>
</dbReference>
<accession>A0A9W5RFQ2</accession>
<keyword evidence="6 8" id="KW-1133">Transmembrane helix</keyword>
<feature type="transmembrane region" description="Helical" evidence="8">
    <location>
        <begin position="442"/>
        <end position="460"/>
    </location>
</feature>
<protein>
    <submittedName>
        <fullName evidence="10">AspT/YidE/YbjL antiporter duplication domain-containing protein</fullName>
    </submittedName>
</protein>
<dbReference type="InterPro" id="IPR006037">
    <property type="entry name" value="RCK_C"/>
</dbReference>
<feature type="domain" description="RCK C-terminal" evidence="9">
    <location>
        <begin position="254"/>
        <end position="338"/>
    </location>
</feature>
<dbReference type="InterPro" id="IPR036721">
    <property type="entry name" value="RCK_C_sf"/>
</dbReference>
<dbReference type="Proteomes" id="UP000014387">
    <property type="component" value="Unassembled WGS sequence"/>
</dbReference>
<comment type="similarity">
    <text evidence="2">Belongs to the AAE transporter (TC 2.A.81) family.</text>
</comment>
<dbReference type="OrthoDB" id="9155749at2"/>
<dbReference type="AlphaFoldDB" id="A0A9W5RFQ2"/>
<dbReference type="SUPFAM" id="SSF116726">
    <property type="entry name" value="TrkA C-terminal domain-like"/>
    <property type="match status" value="2"/>
</dbReference>
<feature type="transmembrane region" description="Helical" evidence="8">
    <location>
        <begin position="413"/>
        <end position="430"/>
    </location>
</feature>
<dbReference type="PANTHER" id="PTHR30445:SF3">
    <property type="entry name" value="TRANSPORT PROTEIN YIDE-RELATED"/>
    <property type="match status" value="1"/>
</dbReference>
<feature type="transmembrane region" description="Helical" evidence="8">
    <location>
        <begin position="31"/>
        <end position="49"/>
    </location>
</feature>
<reference evidence="10 11" key="1">
    <citation type="submission" date="2013-05" db="EMBL/GenBank/DDBJ databases">
        <title>The Genome Sequence of Actinomyces europaeus ACS-120-V-COL10B.</title>
        <authorList>
            <consortium name="The Broad Institute Genomics Platform"/>
            <person name="Earl A."/>
            <person name="Ward D."/>
            <person name="Feldgarden M."/>
            <person name="Gevers D."/>
            <person name="Saerens B."/>
            <person name="Vaneechoutte M."/>
            <person name="Walker B."/>
            <person name="Young S."/>
            <person name="Zeng Q."/>
            <person name="Gargeya S."/>
            <person name="Fitzgerald M."/>
            <person name="Haas B."/>
            <person name="Abouelleil A."/>
            <person name="Allen A.W."/>
            <person name="Alvarado L."/>
            <person name="Arachchi H.M."/>
            <person name="Berlin A.M."/>
            <person name="Chapman S.B."/>
            <person name="Gainer-Dewar J."/>
            <person name="Goldberg J."/>
            <person name="Griggs A."/>
            <person name="Gujja S."/>
            <person name="Hansen M."/>
            <person name="Howarth C."/>
            <person name="Imamovic A."/>
            <person name="Ireland A."/>
            <person name="Larimer J."/>
            <person name="McCowan C."/>
            <person name="Murphy C."/>
            <person name="Pearson M."/>
            <person name="Poon T.W."/>
            <person name="Priest M."/>
            <person name="Roberts A."/>
            <person name="Saif S."/>
            <person name="Shea T."/>
            <person name="Sisk P."/>
            <person name="Sykes S."/>
            <person name="Wortman J."/>
            <person name="Nusbaum C."/>
            <person name="Birren B."/>
        </authorList>
    </citation>
    <scope>NUCLEOTIDE SEQUENCE [LARGE SCALE GENOMIC DNA]</scope>
    <source>
        <strain evidence="10 11">ACS-120-V-Col10b</strain>
    </source>
</reference>
<evidence type="ECO:0000256" key="1">
    <source>
        <dbReference type="ARBA" id="ARBA00004651"/>
    </source>
</evidence>
<dbReference type="PANTHER" id="PTHR30445">
    <property type="entry name" value="K(+)_H(+) ANTIPORTER SUBUNIT KHTT"/>
    <property type="match status" value="1"/>
</dbReference>
<feature type="transmembrane region" description="Helical" evidence="8">
    <location>
        <begin position="146"/>
        <end position="167"/>
    </location>
</feature>
<evidence type="ECO:0000256" key="8">
    <source>
        <dbReference type="SAM" id="Phobius"/>
    </source>
</evidence>
<dbReference type="PROSITE" id="PS51202">
    <property type="entry name" value="RCK_C"/>
    <property type="match status" value="1"/>
</dbReference>
<evidence type="ECO:0000256" key="2">
    <source>
        <dbReference type="ARBA" id="ARBA00009854"/>
    </source>
</evidence>
<evidence type="ECO:0000259" key="9">
    <source>
        <dbReference type="PROSITE" id="PS51202"/>
    </source>
</evidence>
<feature type="transmembrane region" description="Helical" evidence="8">
    <location>
        <begin position="348"/>
        <end position="366"/>
    </location>
</feature>
<keyword evidence="5 8" id="KW-0812">Transmembrane</keyword>
<comment type="caution">
    <text evidence="10">The sequence shown here is derived from an EMBL/GenBank/DDBJ whole genome shotgun (WGS) entry which is preliminary data.</text>
</comment>
<proteinExistence type="inferred from homology"/>